<name>A0A2T3U5M9_ECOLX</name>
<organism evidence="2 3">
    <name type="scientific">Escherichia coli</name>
    <dbReference type="NCBI Taxonomy" id="562"/>
    <lineage>
        <taxon>Bacteria</taxon>
        <taxon>Pseudomonadati</taxon>
        <taxon>Pseudomonadota</taxon>
        <taxon>Gammaproteobacteria</taxon>
        <taxon>Enterobacterales</taxon>
        <taxon>Enterobacteriaceae</taxon>
        <taxon>Escherichia</taxon>
    </lineage>
</organism>
<evidence type="ECO:0000313" key="1">
    <source>
        <dbReference type="EMBL" id="MDA4177032.1"/>
    </source>
</evidence>
<dbReference type="InterPro" id="IPR010260">
    <property type="entry name" value="AlpA"/>
</dbReference>
<dbReference type="EMBL" id="JANWOR010000167">
    <property type="protein sequence ID" value="MDA4177032.1"/>
    <property type="molecule type" value="Genomic_DNA"/>
</dbReference>
<evidence type="ECO:0000313" key="3">
    <source>
        <dbReference type="Proteomes" id="UP000288459"/>
    </source>
</evidence>
<gene>
    <name evidence="2" type="ORF">CIG67_02755</name>
    <name evidence="1" type="ORF">NY836_06300</name>
</gene>
<dbReference type="Pfam" id="PF05930">
    <property type="entry name" value="Phage_AlpA"/>
    <property type="match status" value="1"/>
</dbReference>
<dbReference type="InterPro" id="IPR009061">
    <property type="entry name" value="DNA-bd_dom_put_sf"/>
</dbReference>
<protein>
    <submittedName>
        <fullName evidence="2">AlpA family phage regulatory protein</fullName>
    </submittedName>
</protein>
<accession>A0A2T3U5M9</accession>
<proteinExistence type="predicted"/>
<dbReference type="AlphaFoldDB" id="A0A2T3U5M9"/>
<dbReference type="Proteomes" id="UP001211064">
    <property type="component" value="Unassembled WGS sequence"/>
</dbReference>
<dbReference type="EMBL" id="NPIM01000068">
    <property type="protein sequence ID" value="RVE16214.1"/>
    <property type="molecule type" value="Genomic_DNA"/>
</dbReference>
<dbReference type="Proteomes" id="UP000288459">
    <property type="component" value="Unassembled WGS sequence"/>
</dbReference>
<dbReference type="RefSeq" id="WP_000173141.1">
    <property type="nucleotide sequence ID" value="NZ_BFFY01000109.1"/>
</dbReference>
<comment type="caution">
    <text evidence="2">The sequence shown here is derived from an EMBL/GenBank/DDBJ whole genome shotgun (WGS) entry which is preliminary data.</text>
</comment>
<reference evidence="2 3" key="1">
    <citation type="submission" date="2017-08" db="EMBL/GenBank/DDBJ databases">
        <title>Sequencing of Escherichia coli CCPM 6219.</title>
        <authorList>
            <person name="Liu S.-L."/>
            <person name="Zhou Y.-J."/>
            <person name="Zhao M.-F."/>
        </authorList>
    </citation>
    <scope>NUCLEOTIDE SEQUENCE [LARGE SCALE GENOMIC DNA]</scope>
    <source>
        <strain evidence="2 3">CCPM 6219</strain>
    </source>
</reference>
<evidence type="ECO:0000313" key="2">
    <source>
        <dbReference type="EMBL" id="RVE16214.1"/>
    </source>
</evidence>
<sequence length="71" mass="8244">MTLKTYPITGHARPRATADFLQISTVTLWRWEKNNPEFPKSIRISKRVSVYDAQEIRQWVKAQSAGLEEVV</sequence>
<reference evidence="1" key="2">
    <citation type="submission" date="2022-08" db="EMBL/GenBank/DDBJ databases">
        <title>Genome sequencing of human pathogens.</title>
        <authorList>
            <person name="Cao X."/>
        </authorList>
    </citation>
    <scope>NUCLEOTIDE SEQUENCE</scope>
    <source>
        <strain evidence="1">EC16126</strain>
    </source>
</reference>
<dbReference type="SUPFAM" id="SSF46955">
    <property type="entry name" value="Putative DNA-binding domain"/>
    <property type="match status" value="1"/>
</dbReference>
<dbReference type="GeneID" id="75058125"/>